<accession>A0AAW1D6G1</accession>
<dbReference type="InterPro" id="IPR036928">
    <property type="entry name" value="AS_sf"/>
</dbReference>
<evidence type="ECO:0000256" key="1">
    <source>
        <dbReference type="PIRSR" id="PIRSR001221-1"/>
    </source>
</evidence>
<reference evidence="3 4" key="1">
    <citation type="submission" date="2022-12" db="EMBL/GenBank/DDBJ databases">
        <title>Chromosome-level genome assembly of true bugs.</title>
        <authorList>
            <person name="Ma L."/>
            <person name="Li H."/>
        </authorList>
    </citation>
    <scope>NUCLEOTIDE SEQUENCE [LARGE SCALE GENOMIC DNA]</scope>
    <source>
        <strain evidence="3">Lab_2022b</strain>
    </source>
</reference>
<name>A0AAW1D6G1_9HEMI</name>
<keyword evidence="4" id="KW-1185">Reference proteome</keyword>
<gene>
    <name evidence="3" type="ORF">O3M35_009440</name>
</gene>
<comment type="caution">
    <text evidence="3">The sequence shown here is derived from an EMBL/GenBank/DDBJ whole genome shotgun (WGS) entry which is preliminary data.</text>
</comment>
<evidence type="ECO:0000313" key="4">
    <source>
        <dbReference type="Proteomes" id="UP001461498"/>
    </source>
</evidence>
<dbReference type="PIRSF" id="PIRSF001221">
    <property type="entry name" value="Amidase_fungi"/>
    <property type="match status" value="1"/>
</dbReference>
<dbReference type="Pfam" id="PF01425">
    <property type="entry name" value="Amidase"/>
    <property type="match status" value="1"/>
</dbReference>
<dbReference type="AlphaFoldDB" id="A0AAW1D6G1"/>
<dbReference type="Gene3D" id="3.90.1300.10">
    <property type="entry name" value="Amidase signature (AS) domain"/>
    <property type="match status" value="1"/>
</dbReference>
<proteinExistence type="predicted"/>
<organism evidence="3 4">
    <name type="scientific">Rhynocoris fuscipes</name>
    <dbReference type="NCBI Taxonomy" id="488301"/>
    <lineage>
        <taxon>Eukaryota</taxon>
        <taxon>Metazoa</taxon>
        <taxon>Ecdysozoa</taxon>
        <taxon>Arthropoda</taxon>
        <taxon>Hexapoda</taxon>
        <taxon>Insecta</taxon>
        <taxon>Pterygota</taxon>
        <taxon>Neoptera</taxon>
        <taxon>Paraneoptera</taxon>
        <taxon>Hemiptera</taxon>
        <taxon>Heteroptera</taxon>
        <taxon>Panheteroptera</taxon>
        <taxon>Cimicomorpha</taxon>
        <taxon>Reduviidae</taxon>
        <taxon>Harpactorinae</taxon>
        <taxon>Harpactorini</taxon>
        <taxon>Rhynocoris</taxon>
    </lineage>
</organism>
<feature type="active site" description="Charge relay system" evidence="1">
    <location>
        <position position="222"/>
    </location>
</feature>
<dbReference type="Proteomes" id="UP001461498">
    <property type="component" value="Unassembled WGS sequence"/>
</dbReference>
<sequence>MATSSKSKKIKRRDSGDCKSIVQKVLLIFYFTFREFIDWIVDGIFRFIYSDDRKIKLPNIKYSFLKYSASSLAEKIRSRELKSEEVVRGFIERIKEVNPSLNAVVDDRFEEALEEAKAADFFLQNTEMKLDELKEKKPFLGVPFTCKESTAAKGMAFTCGLVSRKGVRATEDALVVENVKNSGAILIGVTNVPEINLWCETRNNVYGQTVNPYNNNRTTGGSSGGEACIISSCGSPMGIGTDIGGSTRMPAHYCGVYGHKPTTGLISTKGLTFRTGSEGKTMVTAGTITRYAEDIIPFLKVLLGDNQTQLKLDTKVNLQELHYYYVLDPGDMRVSPLSKEIIASLLKVVDHLGTISNNSIEKVNFPGFRYCLSLWRHAMSKEPSNFAKDLGNQQKEVMLSCELPKLLFGRCNFTLPAIMRLIDLKVLPPTKATWAEKEINELKEELIEMLGNDGVFLFPSCPLDAPFHYASFLRPYNFAYWAIFNVLEFPVTQVPLGLSKNGLPLGIQIVSAPYNDHLCIAVAQELEKAFGGWIPPYNTDT</sequence>
<protein>
    <recommendedName>
        <fullName evidence="2">Amidase domain-containing protein</fullName>
    </recommendedName>
</protein>
<dbReference type="InterPro" id="IPR052739">
    <property type="entry name" value="FAAH2"/>
</dbReference>
<feature type="active site" description="Acyl-ester intermediate" evidence="1">
    <location>
        <position position="246"/>
    </location>
</feature>
<dbReference type="InterPro" id="IPR023631">
    <property type="entry name" value="Amidase_dom"/>
</dbReference>
<dbReference type="PANTHER" id="PTHR43372">
    <property type="entry name" value="FATTY-ACID AMIDE HYDROLASE"/>
    <property type="match status" value="1"/>
</dbReference>
<evidence type="ECO:0000313" key="3">
    <source>
        <dbReference type="EMBL" id="KAK9505360.1"/>
    </source>
</evidence>
<dbReference type="PANTHER" id="PTHR43372:SF1">
    <property type="entry name" value="LD38433P"/>
    <property type="match status" value="1"/>
</dbReference>
<feature type="active site" description="Charge relay system" evidence="1">
    <location>
        <position position="147"/>
    </location>
</feature>
<feature type="domain" description="Amidase" evidence="2">
    <location>
        <begin position="85"/>
        <end position="519"/>
    </location>
</feature>
<evidence type="ECO:0000259" key="2">
    <source>
        <dbReference type="Pfam" id="PF01425"/>
    </source>
</evidence>
<dbReference type="GO" id="GO:0012505">
    <property type="term" value="C:endomembrane system"/>
    <property type="evidence" value="ECO:0007669"/>
    <property type="project" value="TreeGrafter"/>
</dbReference>
<dbReference type="SUPFAM" id="SSF75304">
    <property type="entry name" value="Amidase signature (AS) enzymes"/>
    <property type="match status" value="1"/>
</dbReference>
<dbReference type="EMBL" id="JAPXFL010000006">
    <property type="protein sequence ID" value="KAK9505360.1"/>
    <property type="molecule type" value="Genomic_DNA"/>
</dbReference>